<dbReference type="KEGG" id="ngg:RG540_PA00480"/>
<dbReference type="AlphaFoldDB" id="A0A068SWR2"/>
<dbReference type="HOGENOM" id="CLU_2602405_0_0_5"/>
<geneLocation type="plasmid" evidence="2">
    <name>II</name>
</geneLocation>
<gene>
    <name evidence="1" type="ORF">RG540_PA00480</name>
</gene>
<accession>A0A068SWR2</accession>
<name>A0A068SWR2_NEOGA</name>
<dbReference type="EMBL" id="HG938354">
    <property type="protein sequence ID" value="CDN50727.1"/>
    <property type="molecule type" value="Genomic_DNA"/>
</dbReference>
<organism evidence="1 2">
    <name type="scientific">Neorhizobium galegae bv. orientalis str. HAMBI 540</name>
    <dbReference type="NCBI Taxonomy" id="1028800"/>
    <lineage>
        <taxon>Bacteria</taxon>
        <taxon>Pseudomonadati</taxon>
        <taxon>Pseudomonadota</taxon>
        <taxon>Alphaproteobacteria</taxon>
        <taxon>Hyphomicrobiales</taxon>
        <taxon>Rhizobiaceae</taxon>
        <taxon>Rhizobium/Agrobacterium group</taxon>
        <taxon>Neorhizobium</taxon>
    </lineage>
</organism>
<protein>
    <submittedName>
        <fullName evidence="1">Uncharacterized protein</fullName>
    </submittedName>
</protein>
<sequence length="79" mass="8818">MISKRNVRDSRTNNCVKSVEIGIRAWLSRIGSLLRMASSETEKGPEMGRFDEFAGVLAGYFRTMKPSFSKNGAALADFR</sequence>
<keyword evidence="2" id="KW-1185">Reference proteome</keyword>
<reference evidence="2" key="1">
    <citation type="journal article" date="2014" name="BMC Genomics">
        <title>Genome sequencing of two Neorhizobium galegae strains reveals a noeT gene responsible for the unusual acetylation of the nodulation factors.</title>
        <authorList>
            <person name="Osterman J."/>
            <person name="Marsh J."/>
            <person name="Laine P.K."/>
            <person name="Zeng Z."/>
            <person name="Alatalo E."/>
            <person name="Sullivan J.T."/>
            <person name="Young J.P."/>
            <person name="Thomas-Oates J."/>
            <person name="Paulin L."/>
            <person name="Lindstrom K."/>
        </authorList>
    </citation>
    <scope>NUCLEOTIDE SEQUENCE [LARGE SCALE GENOMIC DNA]</scope>
    <source>
        <strain evidence="2">HAMBI 540</strain>
    </source>
</reference>
<dbReference type="Proteomes" id="UP000028181">
    <property type="component" value="Plasmid pHAMBI540a"/>
</dbReference>
<proteinExistence type="predicted"/>
<evidence type="ECO:0000313" key="1">
    <source>
        <dbReference type="EMBL" id="CDN50727.1"/>
    </source>
</evidence>
<evidence type="ECO:0000313" key="2">
    <source>
        <dbReference type="Proteomes" id="UP000028181"/>
    </source>
</evidence>
<keyword evidence="1" id="KW-0614">Plasmid</keyword>